<keyword evidence="4" id="KW-1185">Reference proteome</keyword>
<dbReference type="InterPro" id="IPR017853">
    <property type="entry name" value="GH"/>
</dbReference>
<evidence type="ECO:0000256" key="1">
    <source>
        <dbReference type="SAM" id="SignalP"/>
    </source>
</evidence>
<dbReference type="PANTHER" id="PTHR34154">
    <property type="entry name" value="ALKALI-SENSITIVE LINKAGE PROTEIN 1"/>
    <property type="match status" value="1"/>
</dbReference>
<sequence>MYLCKLPPFFAALVIFLDGATALSSAKRGLVFTPNSTWPQDNYIWTRPPSDLTWYYNYCPAPSPIYDNISQNAFEFVPMLWGAPSSSSDTSFLTAVKALMAKGINISHIMTFNEPELSTDYGGSDVDPTVAAKLWVCNIIPLQELGVKVGLPACSGSTDAVPWLDQMLGNCSKLISTSSKTKNCTYDFVPLHWYGNFDGLASHIGTYTAAFPNTSIWVTEFNYNNQDLVTTQAFFNTSVDYLDNLTYIERYSYFGGFRSSVSNVGPNAAMLSAGGQLTDIGAWYLGENATGISPESTASSTGALFPGRDTLWFSLVASWLTSVALLAIA</sequence>
<comment type="caution">
    <text evidence="3">The sequence shown here is derived from an EMBL/GenBank/DDBJ whole genome shotgun (WGS) entry which is preliminary data.</text>
</comment>
<accession>A0ABP0CMB7</accession>
<feature type="signal peptide" evidence="1">
    <location>
        <begin position="1"/>
        <end position="22"/>
    </location>
</feature>
<proteinExistence type="predicted"/>
<dbReference type="Proteomes" id="UP001642482">
    <property type="component" value="Unassembled WGS sequence"/>
</dbReference>
<dbReference type="InterPro" id="IPR024655">
    <property type="entry name" value="Asl1_glyco_hydro_catalytic"/>
</dbReference>
<dbReference type="SUPFAM" id="SSF51445">
    <property type="entry name" value="(Trans)glycosidases"/>
    <property type="match status" value="1"/>
</dbReference>
<reference evidence="3 4" key="1">
    <citation type="submission" date="2024-01" db="EMBL/GenBank/DDBJ databases">
        <authorList>
            <person name="Allen C."/>
            <person name="Tagirdzhanova G."/>
        </authorList>
    </citation>
    <scope>NUCLEOTIDE SEQUENCE [LARGE SCALE GENOMIC DNA]</scope>
</reference>
<keyword evidence="1" id="KW-0732">Signal</keyword>
<organism evidence="3 4">
    <name type="scientific">Sporothrix eucalyptigena</name>
    <dbReference type="NCBI Taxonomy" id="1812306"/>
    <lineage>
        <taxon>Eukaryota</taxon>
        <taxon>Fungi</taxon>
        <taxon>Dikarya</taxon>
        <taxon>Ascomycota</taxon>
        <taxon>Pezizomycotina</taxon>
        <taxon>Sordariomycetes</taxon>
        <taxon>Sordariomycetidae</taxon>
        <taxon>Ophiostomatales</taxon>
        <taxon>Ophiostomataceae</taxon>
        <taxon>Sporothrix</taxon>
    </lineage>
</organism>
<dbReference type="Pfam" id="PF11790">
    <property type="entry name" value="Glyco_hydro_cc"/>
    <property type="match status" value="1"/>
</dbReference>
<dbReference type="Gene3D" id="3.20.20.80">
    <property type="entry name" value="Glycosidases"/>
    <property type="match status" value="1"/>
</dbReference>
<gene>
    <name evidence="3" type="ORF">SEUCBS140593_008194</name>
</gene>
<evidence type="ECO:0000259" key="2">
    <source>
        <dbReference type="Pfam" id="PF11790"/>
    </source>
</evidence>
<feature type="domain" description="Asl1-like glycosyl hydrolase catalytic" evidence="2">
    <location>
        <begin position="29"/>
        <end position="284"/>
    </location>
</feature>
<feature type="chain" id="PRO_5046059466" description="Asl1-like glycosyl hydrolase catalytic domain-containing protein" evidence="1">
    <location>
        <begin position="23"/>
        <end position="329"/>
    </location>
</feature>
<evidence type="ECO:0000313" key="3">
    <source>
        <dbReference type="EMBL" id="CAK7232236.1"/>
    </source>
</evidence>
<dbReference type="PANTHER" id="PTHR34154:SF3">
    <property type="entry name" value="ALKALI-SENSITIVE LINKAGE PROTEIN 1"/>
    <property type="match status" value="1"/>
</dbReference>
<evidence type="ECO:0000313" key="4">
    <source>
        <dbReference type="Proteomes" id="UP001642482"/>
    </source>
</evidence>
<protein>
    <recommendedName>
        <fullName evidence="2">Asl1-like glycosyl hydrolase catalytic domain-containing protein</fullName>
    </recommendedName>
</protein>
<dbReference type="InterPro" id="IPR053183">
    <property type="entry name" value="ASL1"/>
</dbReference>
<name>A0ABP0CMB7_9PEZI</name>
<dbReference type="EMBL" id="CAWUHD010000109">
    <property type="protein sequence ID" value="CAK7232236.1"/>
    <property type="molecule type" value="Genomic_DNA"/>
</dbReference>